<dbReference type="EMBL" id="JAHYIQ010000001">
    <property type="protein sequence ID" value="KAK1137018.1"/>
    <property type="molecule type" value="Genomic_DNA"/>
</dbReference>
<dbReference type="Proteomes" id="UP001177670">
    <property type="component" value="Unassembled WGS sequence"/>
</dbReference>
<keyword evidence="3" id="KW-1185">Reference proteome</keyword>
<gene>
    <name evidence="2" type="ORF">K0M31_001546</name>
</gene>
<dbReference type="AlphaFoldDB" id="A0AA40GFQ7"/>
<feature type="region of interest" description="Disordered" evidence="1">
    <location>
        <begin position="75"/>
        <end position="106"/>
    </location>
</feature>
<feature type="compositionally biased region" description="Polar residues" evidence="1">
    <location>
        <begin position="90"/>
        <end position="104"/>
    </location>
</feature>
<comment type="caution">
    <text evidence="2">The sequence shown here is derived from an EMBL/GenBank/DDBJ whole genome shotgun (WGS) entry which is preliminary data.</text>
</comment>
<sequence>MPMKAAHPANITQAYHYKTVATIGTYPRFRTATKEYVPIRTYTKYSSLLPPCAPLGNSIQKLCPRDLRPVLNHGQSEYVSNGRRRGVNPPQDTMGPNHNRSTVMSDDYGLLRQFHAK</sequence>
<evidence type="ECO:0000313" key="3">
    <source>
        <dbReference type="Proteomes" id="UP001177670"/>
    </source>
</evidence>
<evidence type="ECO:0000313" key="2">
    <source>
        <dbReference type="EMBL" id="KAK1137018.1"/>
    </source>
</evidence>
<accession>A0AA40GFQ7</accession>
<proteinExistence type="predicted"/>
<reference evidence="2" key="1">
    <citation type="submission" date="2021-10" db="EMBL/GenBank/DDBJ databases">
        <title>Melipona bicolor Genome sequencing and assembly.</title>
        <authorList>
            <person name="Araujo N.S."/>
            <person name="Arias M.C."/>
        </authorList>
    </citation>
    <scope>NUCLEOTIDE SEQUENCE</scope>
    <source>
        <strain evidence="2">USP_2M_L1-L4_2017</strain>
        <tissue evidence="2">Whole body</tissue>
    </source>
</reference>
<organism evidence="2 3">
    <name type="scientific">Melipona bicolor</name>
    <dbReference type="NCBI Taxonomy" id="60889"/>
    <lineage>
        <taxon>Eukaryota</taxon>
        <taxon>Metazoa</taxon>
        <taxon>Ecdysozoa</taxon>
        <taxon>Arthropoda</taxon>
        <taxon>Hexapoda</taxon>
        <taxon>Insecta</taxon>
        <taxon>Pterygota</taxon>
        <taxon>Neoptera</taxon>
        <taxon>Endopterygota</taxon>
        <taxon>Hymenoptera</taxon>
        <taxon>Apocrita</taxon>
        <taxon>Aculeata</taxon>
        <taxon>Apoidea</taxon>
        <taxon>Anthophila</taxon>
        <taxon>Apidae</taxon>
        <taxon>Melipona</taxon>
    </lineage>
</organism>
<name>A0AA40GFQ7_9HYME</name>
<protein>
    <submittedName>
        <fullName evidence="2">Uncharacterized protein</fullName>
    </submittedName>
</protein>
<evidence type="ECO:0000256" key="1">
    <source>
        <dbReference type="SAM" id="MobiDB-lite"/>
    </source>
</evidence>